<feature type="domain" description="PUB 12/19-like N-terminal" evidence="1">
    <location>
        <begin position="14"/>
        <end position="62"/>
    </location>
</feature>
<reference evidence="2 3" key="1">
    <citation type="journal article" date="2020" name="Mol. Plant">
        <title>The Chromosome-Based Rubber Tree Genome Provides New Insights into Spurge Genome Evolution and Rubber Biosynthesis.</title>
        <authorList>
            <person name="Liu J."/>
            <person name="Shi C."/>
            <person name="Shi C.C."/>
            <person name="Li W."/>
            <person name="Zhang Q.J."/>
            <person name="Zhang Y."/>
            <person name="Li K."/>
            <person name="Lu H.F."/>
            <person name="Shi C."/>
            <person name="Zhu S.T."/>
            <person name="Xiao Z.Y."/>
            <person name="Nan H."/>
            <person name="Yue Y."/>
            <person name="Zhu X.G."/>
            <person name="Wu Y."/>
            <person name="Hong X.N."/>
            <person name="Fan G.Y."/>
            <person name="Tong Y."/>
            <person name="Zhang D."/>
            <person name="Mao C.L."/>
            <person name="Liu Y.L."/>
            <person name="Hao S.J."/>
            <person name="Liu W.Q."/>
            <person name="Lv M.Q."/>
            <person name="Zhang H.B."/>
            <person name="Liu Y."/>
            <person name="Hu-Tang G.R."/>
            <person name="Wang J.P."/>
            <person name="Wang J.H."/>
            <person name="Sun Y.H."/>
            <person name="Ni S.B."/>
            <person name="Chen W.B."/>
            <person name="Zhang X.C."/>
            <person name="Jiao Y.N."/>
            <person name="Eichler E.E."/>
            <person name="Li G.H."/>
            <person name="Liu X."/>
            <person name="Gao L.Z."/>
        </authorList>
    </citation>
    <scope>NUCLEOTIDE SEQUENCE [LARGE SCALE GENOMIC DNA]</scope>
    <source>
        <strain evidence="3">cv. GT1</strain>
        <tissue evidence="2">Leaf</tissue>
    </source>
</reference>
<dbReference type="Proteomes" id="UP000467840">
    <property type="component" value="Chromosome 7"/>
</dbReference>
<accession>A0A6A6L7P5</accession>
<name>A0A6A6L7P5_HEVBR</name>
<dbReference type="EMBL" id="JAAGAX010000013">
    <property type="protein sequence ID" value="KAF2295639.1"/>
    <property type="molecule type" value="Genomic_DNA"/>
</dbReference>
<dbReference type="Pfam" id="PF25368">
    <property type="entry name" value="PUB10_N"/>
    <property type="match status" value="1"/>
</dbReference>
<dbReference type="InterPro" id="IPR057623">
    <property type="entry name" value="PUB12-19-like_N"/>
</dbReference>
<organism evidence="2 3">
    <name type="scientific">Hevea brasiliensis</name>
    <name type="common">Para rubber tree</name>
    <name type="synonym">Siphonia brasiliensis</name>
    <dbReference type="NCBI Taxonomy" id="3981"/>
    <lineage>
        <taxon>Eukaryota</taxon>
        <taxon>Viridiplantae</taxon>
        <taxon>Streptophyta</taxon>
        <taxon>Embryophyta</taxon>
        <taxon>Tracheophyta</taxon>
        <taxon>Spermatophyta</taxon>
        <taxon>Magnoliopsida</taxon>
        <taxon>eudicotyledons</taxon>
        <taxon>Gunneridae</taxon>
        <taxon>Pentapetalae</taxon>
        <taxon>rosids</taxon>
        <taxon>fabids</taxon>
        <taxon>Malpighiales</taxon>
        <taxon>Euphorbiaceae</taxon>
        <taxon>Crotonoideae</taxon>
        <taxon>Micrandreae</taxon>
        <taxon>Hevea</taxon>
    </lineage>
</organism>
<evidence type="ECO:0000259" key="1">
    <source>
        <dbReference type="Pfam" id="PF25368"/>
    </source>
</evidence>
<protein>
    <recommendedName>
        <fullName evidence="1">PUB 12/19-like N-terminal domain-containing protein</fullName>
    </recommendedName>
</protein>
<comment type="caution">
    <text evidence="2">The sequence shown here is derived from an EMBL/GenBank/DDBJ whole genome shotgun (WGS) entry which is preliminary data.</text>
</comment>
<keyword evidence="3" id="KW-1185">Reference proteome</keyword>
<dbReference type="AlphaFoldDB" id="A0A6A6L7P5"/>
<evidence type="ECO:0000313" key="2">
    <source>
        <dbReference type="EMBL" id="KAF2295639.1"/>
    </source>
</evidence>
<evidence type="ECO:0000313" key="3">
    <source>
        <dbReference type="Proteomes" id="UP000467840"/>
    </source>
</evidence>
<proteinExistence type="predicted"/>
<sequence length="158" mass="18168">MKAQSCVLFFFGHAKGQLAHKFCQITEQIEAALSEIPYDKLDLSEEVQEQIELVHAQLRRAKERPDSPDSQLDLDLALAQREKDPDPAVLKRLSEKLELKTISDLKKESLAFHELVISSDGDRETGCRRPMKDYASKNGWMQDTRLAQKHNRLCRILH</sequence>
<gene>
    <name evidence="2" type="ORF">GH714_033376</name>
</gene>